<keyword evidence="2" id="KW-1185">Reference proteome</keyword>
<accession>A0AA96GHY1</accession>
<evidence type="ECO:0000313" key="1">
    <source>
        <dbReference type="EMBL" id="WNM62211.1"/>
    </source>
</evidence>
<evidence type="ECO:0000313" key="2">
    <source>
        <dbReference type="Proteomes" id="UP001302494"/>
    </source>
</evidence>
<dbReference type="AlphaFoldDB" id="A0AA96GHY1"/>
<dbReference type="RefSeq" id="WP_312745374.1">
    <property type="nucleotide sequence ID" value="NZ_CP116968.1"/>
</dbReference>
<dbReference type="Proteomes" id="UP001302494">
    <property type="component" value="Chromosome"/>
</dbReference>
<sequence length="64" mass="7443">MMDCSRCHGLMVMDTCLNMENIHNTVWIYEWRCVNCGEIFDVQTLSNRKHGQDKSSPKHAQEVA</sequence>
<dbReference type="EMBL" id="CP116968">
    <property type="protein sequence ID" value="WNM62211.1"/>
    <property type="molecule type" value="Genomic_DNA"/>
</dbReference>
<name>A0AA96GHY1_9BACT</name>
<reference evidence="1 2" key="1">
    <citation type="submission" date="2023-01" db="EMBL/GenBank/DDBJ databases">
        <title>Cultivation and genomic characterization of new, ubiquitous marine nitrite-oxidizing bacteria from the Nitrospirales.</title>
        <authorList>
            <person name="Mueller A.J."/>
            <person name="Daebeler A."/>
            <person name="Herbold C.W."/>
            <person name="Kirkegaard R.H."/>
            <person name="Daims H."/>
        </authorList>
    </citation>
    <scope>NUCLEOTIDE SEQUENCE [LARGE SCALE GENOMIC DNA]</scope>
    <source>
        <strain evidence="1 2">DK</strain>
    </source>
</reference>
<gene>
    <name evidence="1" type="ORF">PQG83_00265</name>
</gene>
<organism evidence="1 2">
    <name type="scientific">Candidatus Nitrospira neomarina</name>
    <dbReference type="NCBI Taxonomy" id="3020899"/>
    <lineage>
        <taxon>Bacteria</taxon>
        <taxon>Pseudomonadati</taxon>
        <taxon>Nitrospirota</taxon>
        <taxon>Nitrospiria</taxon>
        <taxon>Nitrospirales</taxon>
        <taxon>Nitrospiraceae</taxon>
        <taxon>Nitrospira</taxon>
    </lineage>
</organism>
<dbReference type="KEGG" id="nneo:PQG83_00265"/>
<protein>
    <submittedName>
        <fullName evidence="1">Uncharacterized protein</fullName>
    </submittedName>
</protein>
<proteinExistence type="predicted"/>